<gene>
    <name evidence="1" type="ORF">c7_R859</name>
</gene>
<proteinExistence type="predicted"/>
<evidence type="ECO:0000313" key="1">
    <source>
        <dbReference type="EMBL" id="AEX61922.1"/>
    </source>
</evidence>
<reference evidence="1" key="1">
    <citation type="submission" date="2011-10" db="EMBL/GenBank/DDBJ databases">
        <title>Provirophages and transpovirons: unique mobilome of giant viruses.</title>
        <authorList>
            <person name="Desnues C."/>
            <person name="LaScola B."/>
            <person name="Yutin N."/>
            <person name="Fournous G."/>
            <person name="Koonin E."/>
            <person name="Raoult D."/>
        </authorList>
    </citation>
    <scope>NUCLEOTIDE SEQUENCE</scope>
    <source>
        <strain evidence="1">Mv13-c7</strain>
    </source>
</reference>
<dbReference type="EMBL" id="JN885991">
    <property type="protein sequence ID" value="AEX61922.1"/>
    <property type="molecule type" value="Genomic_DNA"/>
</dbReference>
<organism evidence="1">
    <name type="scientific">Megavirus courdo7</name>
    <dbReference type="NCBI Taxonomy" id="1128135"/>
    <lineage>
        <taxon>Viruses</taxon>
        <taxon>Varidnaviria</taxon>
        <taxon>Bamfordvirae</taxon>
        <taxon>Nucleocytoviricota</taxon>
        <taxon>Megaviricetes</taxon>
        <taxon>Imitervirales</taxon>
        <taxon>Mimiviridae</taxon>
        <taxon>Megamimivirinae</taxon>
        <taxon>Megavirus</taxon>
    </lineage>
</organism>
<name>H2EBZ9_9VIRU</name>
<protein>
    <submittedName>
        <fullName evidence="1">Putative ankyrin repeat protein</fullName>
    </submittedName>
</protein>
<accession>H2EBZ9</accession>
<sequence length="41" mass="4916">MSSRNKYYDFVDEIESDCNDIDHILKHMTKIMKNIPNISKK</sequence>
<feature type="non-terminal residue" evidence="1">
    <location>
        <position position="41"/>
    </location>
</feature>